<evidence type="ECO:0000259" key="1">
    <source>
        <dbReference type="Pfam" id="PF13649"/>
    </source>
</evidence>
<accession>I1CU15</accession>
<protein>
    <recommendedName>
        <fullName evidence="1">Methyltransferase domain-containing protein</fullName>
    </recommendedName>
</protein>
<sequence>MTLAQEETIVIQSTQDGNHTTTCAKREFHDEKDSTYWLPKDEDEQRRLTGPLFVYRNVLSSVRKSMDFEKGVSVLDIGCGSGIWIKVSANYPTIDAKDMIRDYPNCTYHGCDIVDATRKLLRCDQFHFSYGNVVKGLPYADDTFDFVHMRLLVYALRAEEWPVAIQEVIRVVKPDGMIQLYEGGLEVHEAHSVKRELN</sequence>
<dbReference type="Proteomes" id="UP000009138">
    <property type="component" value="Unassembled WGS sequence"/>
</dbReference>
<dbReference type="InterPro" id="IPR029063">
    <property type="entry name" value="SAM-dependent_MTases_sf"/>
</dbReference>
<dbReference type="InterPro" id="IPR041698">
    <property type="entry name" value="Methyltransf_25"/>
</dbReference>
<dbReference type="FunCoup" id="I1CU15">
    <property type="interactions" value="3"/>
</dbReference>
<dbReference type="RefSeq" id="XP_067527341.1">
    <property type="nucleotide sequence ID" value="XM_067671240.1"/>
</dbReference>
<dbReference type="InParanoid" id="I1CU15"/>
<name>I1CU15_RHIO9</name>
<proteinExistence type="predicted"/>
<dbReference type="OMA" id="PQGWIEW"/>
<dbReference type="EMBL" id="CH476752">
    <property type="protein sequence ID" value="EIE91945.1"/>
    <property type="molecule type" value="Genomic_DNA"/>
</dbReference>
<dbReference type="CDD" id="cd02440">
    <property type="entry name" value="AdoMet_MTases"/>
    <property type="match status" value="1"/>
</dbReference>
<evidence type="ECO:0000313" key="3">
    <source>
        <dbReference type="Proteomes" id="UP000009138"/>
    </source>
</evidence>
<keyword evidence="3" id="KW-1185">Reference proteome</keyword>
<dbReference type="VEuPathDB" id="FungiDB:RO3G_16656"/>
<dbReference type="AlphaFoldDB" id="I1CU15"/>
<dbReference type="SUPFAM" id="SSF53335">
    <property type="entry name" value="S-adenosyl-L-methionine-dependent methyltransferases"/>
    <property type="match status" value="1"/>
</dbReference>
<reference evidence="2 3" key="1">
    <citation type="journal article" date="2009" name="PLoS Genet.">
        <title>Genomic analysis of the basal lineage fungus Rhizopus oryzae reveals a whole-genome duplication.</title>
        <authorList>
            <person name="Ma L.-J."/>
            <person name="Ibrahim A.S."/>
            <person name="Skory C."/>
            <person name="Grabherr M.G."/>
            <person name="Burger G."/>
            <person name="Butler M."/>
            <person name="Elias M."/>
            <person name="Idnurm A."/>
            <person name="Lang B.F."/>
            <person name="Sone T."/>
            <person name="Abe A."/>
            <person name="Calvo S.E."/>
            <person name="Corrochano L.M."/>
            <person name="Engels R."/>
            <person name="Fu J."/>
            <person name="Hansberg W."/>
            <person name="Kim J.-M."/>
            <person name="Kodira C.D."/>
            <person name="Koehrsen M.J."/>
            <person name="Liu B."/>
            <person name="Miranda-Saavedra D."/>
            <person name="O'Leary S."/>
            <person name="Ortiz-Castellanos L."/>
            <person name="Poulter R."/>
            <person name="Rodriguez-Romero J."/>
            <person name="Ruiz-Herrera J."/>
            <person name="Shen Y.-Q."/>
            <person name="Zeng Q."/>
            <person name="Galagan J."/>
            <person name="Birren B.W."/>
            <person name="Cuomo C.A."/>
            <person name="Wickes B.L."/>
        </authorList>
    </citation>
    <scope>NUCLEOTIDE SEQUENCE [LARGE SCALE GENOMIC DNA]</scope>
    <source>
        <strain evidence="3">RA 99-880 / ATCC MYA-4621 / FGSC 9543 / NRRL 43880</strain>
    </source>
</reference>
<gene>
    <name evidence="2" type="ORF">RO3G_16656</name>
</gene>
<evidence type="ECO:0000313" key="2">
    <source>
        <dbReference type="EMBL" id="EIE91945.1"/>
    </source>
</evidence>
<dbReference type="GeneID" id="93623621"/>
<dbReference type="eggNOG" id="ENOG502STPU">
    <property type="taxonomic scope" value="Eukaryota"/>
</dbReference>
<dbReference type="OrthoDB" id="2013972at2759"/>
<dbReference type="Gene3D" id="3.40.50.150">
    <property type="entry name" value="Vaccinia Virus protein VP39"/>
    <property type="match status" value="1"/>
</dbReference>
<organism evidence="2 3">
    <name type="scientific">Rhizopus delemar (strain RA 99-880 / ATCC MYA-4621 / FGSC 9543 / NRRL 43880)</name>
    <name type="common">Mucormycosis agent</name>
    <name type="synonym">Rhizopus arrhizus var. delemar</name>
    <dbReference type="NCBI Taxonomy" id="246409"/>
    <lineage>
        <taxon>Eukaryota</taxon>
        <taxon>Fungi</taxon>
        <taxon>Fungi incertae sedis</taxon>
        <taxon>Mucoromycota</taxon>
        <taxon>Mucoromycotina</taxon>
        <taxon>Mucoromycetes</taxon>
        <taxon>Mucorales</taxon>
        <taxon>Mucorineae</taxon>
        <taxon>Rhizopodaceae</taxon>
        <taxon>Rhizopus</taxon>
    </lineage>
</organism>
<dbReference type="Pfam" id="PF13649">
    <property type="entry name" value="Methyltransf_25"/>
    <property type="match status" value="1"/>
</dbReference>
<feature type="domain" description="Methyltransferase" evidence="1">
    <location>
        <begin position="74"/>
        <end position="176"/>
    </location>
</feature>